<dbReference type="Gene3D" id="3.40.50.300">
    <property type="entry name" value="P-loop containing nucleotide triphosphate hydrolases"/>
    <property type="match status" value="1"/>
</dbReference>
<dbReference type="Proteomes" id="UP000001037">
    <property type="component" value="Chromosome"/>
</dbReference>
<dbReference type="Pfam" id="PF08352">
    <property type="entry name" value="oligo_HPY"/>
    <property type="match status" value="1"/>
</dbReference>
<accession>G0EDH8</accession>
<dbReference type="PROSITE" id="PS50893">
    <property type="entry name" value="ABC_TRANSPORTER_2"/>
    <property type="match status" value="1"/>
</dbReference>
<dbReference type="PANTHER" id="PTHR43776">
    <property type="entry name" value="TRANSPORT ATP-BINDING PROTEIN"/>
    <property type="match status" value="1"/>
</dbReference>
<dbReference type="InterPro" id="IPR003593">
    <property type="entry name" value="AAA+_ATPase"/>
</dbReference>
<dbReference type="KEGG" id="pfm:Pyrfu_0794"/>
<dbReference type="OrthoDB" id="18209at2157"/>
<dbReference type="CDD" id="cd03257">
    <property type="entry name" value="ABC_NikE_OppD_transporters"/>
    <property type="match status" value="1"/>
</dbReference>
<reference evidence="5 6" key="1">
    <citation type="journal article" date="2011" name="Stand. Genomic Sci.">
        <title>Complete genome sequence of the hyperthermophilic chemolithoautotroph Pyrolobus fumarii type strain (1A).</title>
        <authorList>
            <person name="Anderson I."/>
            <person name="Goker M."/>
            <person name="Nolan M."/>
            <person name="Lucas S."/>
            <person name="Hammon N."/>
            <person name="Deshpande S."/>
            <person name="Cheng J.F."/>
            <person name="Tapia R."/>
            <person name="Han C."/>
            <person name="Goodwin L."/>
            <person name="Pitluck S."/>
            <person name="Huntemann M."/>
            <person name="Liolios K."/>
            <person name="Ivanova N."/>
            <person name="Pagani I."/>
            <person name="Mavromatis K."/>
            <person name="Ovchinikova G."/>
            <person name="Pati A."/>
            <person name="Chen A."/>
            <person name="Palaniappan K."/>
            <person name="Land M."/>
            <person name="Hauser L."/>
            <person name="Brambilla E.M."/>
            <person name="Huber H."/>
            <person name="Yasawong M."/>
            <person name="Rohde M."/>
            <person name="Spring S."/>
            <person name="Abt B."/>
            <person name="Sikorski J."/>
            <person name="Wirth R."/>
            <person name="Detter J.C."/>
            <person name="Woyke T."/>
            <person name="Bristow J."/>
            <person name="Eisen J.A."/>
            <person name="Markowitz V."/>
            <person name="Hugenholtz P."/>
            <person name="Kyrpides N.C."/>
            <person name="Klenk H.P."/>
            <person name="Lapidus A."/>
        </authorList>
    </citation>
    <scope>NUCLEOTIDE SEQUENCE [LARGE SCALE GENOMIC DNA]</scope>
    <source>
        <strain evidence="6">DSM 11204 / 1A</strain>
    </source>
</reference>
<evidence type="ECO:0000313" key="6">
    <source>
        <dbReference type="Proteomes" id="UP000001037"/>
    </source>
</evidence>
<dbReference type="HOGENOM" id="CLU_000604_1_23_2"/>
<dbReference type="SMART" id="SM00382">
    <property type="entry name" value="AAA"/>
    <property type="match status" value="1"/>
</dbReference>
<dbReference type="GO" id="GO:0055085">
    <property type="term" value="P:transmembrane transport"/>
    <property type="evidence" value="ECO:0007669"/>
    <property type="project" value="UniProtKB-ARBA"/>
</dbReference>
<evidence type="ECO:0000259" key="4">
    <source>
        <dbReference type="PROSITE" id="PS50893"/>
    </source>
</evidence>
<dbReference type="Pfam" id="PF00005">
    <property type="entry name" value="ABC_tran"/>
    <property type="match status" value="1"/>
</dbReference>
<dbReference type="STRING" id="694429.Pyrfu_0794"/>
<dbReference type="InterPro" id="IPR017871">
    <property type="entry name" value="ABC_transporter-like_CS"/>
</dbReference>
<dbReference type="InterPro" id="IPR027417">
    <property type="entry name" value="P-loop_NTPase"/>
</dbReference>
<sequence>MKHTVAGSERLLVVKNLKVYFPLRRSLTEIVKRRPPRVVHAVDGVSFVIHRSEFYCLVGESGCGKTTTGRAILRLVPITSGDIYFRPRDEIIDALRKLLGGKNGAVFSDGFVDIVRIPEKAMRIVRRDMQLVHQDPYGSLNPRYRIRQILEEPLIVHGVKDPGKRRKIVIEALEAVKLTPPEEYMSRYPHQLSGGQRQRVAIARALVLHPRFIVADEPVSMLDVSIRAEILELLKSLQRDMGISFLFITHDLATARYVCDRIAVMYLGRIVEEGPADEVIGNPRHPYTRALLAAVPEPDPSNRLKYREVPIKGEVPNPINLPRGCRFAPRCVALDEHPEVRTACETREPPLVEVGAGHRTACWLVSNRAGGS</sequence>
<keyword evidence="2" id="KW-0547">Nucleotide-binding</keyword>
<dbReference type="InterPro" id="IPR003439">
    <property type="entry name" value="ABC_transporter-like_ATP-bd"/>
</dbReference>
<gene>
    <name evidence="5" type="ordered locus">Pyrfu_0794</name>
</gene>
<keyword evidence="6" id="KW-1185">Reference proteome</keyword>
<dbReference type="FunCoup" id="G0EDH8">
    <property type="interactions" value="31"/>
</dbReference>
<proteinExistence type="predicted"/>
<dbReference type="InterPro" id="IPR050319">
    <property type="entry name" value="ABC_transp_ATP-bind"/>
</dbReference>
<dbReference type="InParanoid" id="G0EDH8"/>
<keyword evidence="3" id="KW-0067">ATP-binding</keyword>
<evidence type="ECO:0000313" key="5">
    <source>
        <dbReference type="EMBL" id="AEM38663.1"/>
    </source>
</evidence>
<dbReference type="GO" id="GO:0015833">
    <property type="term" value="P:peptide transport"/>
    <property type="evidence" value="ECO:0007669"/>
    <property type="project" value="InterPro"/>
</dbReference>
<dbReference type="eggNOG" id="arCOG00184">
    <property type="taxonomic scope" value="Archaea"/>
</dbReference>
<dbReference type="InterPro" id="IPR013563">
    <property type="entry name" value="Oligopep_ABC_C"/>
</dbReference>
<dbReference type="EMBL" id="CP002838">
    <property type="protein sequence ID" value="AEM38663.1"/>
    <property type="molecule type" value="Genomic_DNA"/>
</dbReference>
<dbReference type="AlphaFoldDB" id="G0EDH8"/>
<name>G0EDH8_PYRF1</name>
<protein>
    <submittedName>
        <fullName evidence="5">Oligopeptide/dipeptide ABC transporter, ATPase subunit</fullName>
    </submittedName>
</protein>
<feature type="domain" description="ABC transporter" evidence="4">
    <location>
        <begin position="25"/>
        <end position="292"/>
    </location>
</feature>
<evidence type="ECO:0000256" key="1">
    <source>
        <dbReference type="ARBA" id="ARBA00022448"/>
    </source>
</evidence>
<keyword evidence="1" id="KW-0813">Transport</keyword>
<evidence type="ECO:0000256" key="3">
    <source>
        <dbReference type="ARBA" id="ARBA00022840"/>
    </source>
</evidence>
<evidence type="ECO:0000256" key="2">
    <source>
        <dbReference type="ARBA" id="ARBA00022741"/>
    </source>
</evidence>
<dbReference type="GO" id="GO:0005524">
    <property type="term" value="F:ATP binding"/>
    <property type="evidence" value="ECO:0007669"/>
    <property type="project" value="UniProtKB-KW"/>
</dbReference>
<dbReference type="GO" id="GO:0016887">
    <property type="term" value="F:ATP hydrolysis activity"/>
    <property type="evidence" value="ECO:0007669"/>
    <property type="project" value="InterPro"/>
</dbReference>
<dbReference type="PANTHER" id="PTHR43776:SF8">
    <property type="entry name" value="ABC TRANSPORTER, ATP-BINDING PROTEIN"/>
    <property type="match status" value="1"/>
</dbReference>
<dbReference type="SUPFAM" id="SSF52540">
    <property type="entry name" value="P-loop containing nucleoside triphosphate hydrolases"/>
    <property type="match status" value="1"/>
</dbReference>
<organism evidence="5 6">
    <name type="scientific">Pyrolobus fumarii (strain DSM 11204 / 1A)</name>
    <dbReference type="NCBI Taxonomy" id="694429"/>
    <lineage>
        <taxon>Archaea</taxon>
        <taxon>Thermoproteota</taxon>
        <taxon>Thermoprotei</taxon>
        <taxon>Desulfurococcales</taxon>
        <taxon>Pyrodictiaceae</taxon>
        <taxon>Pyrolobus</taxon>
    </lineage>
</organism>
<dbReference type="PROSITE" id="PS00211">
    <property type="entry name" value="ABC_TRANSPORTER_1"/>
    <property type="match status" value="1"/>
</dbReference>
<dbReference type="NCBIfam" id="TIGR01727">
    <property type="entry name" value="oligo_HPY"/>
    <property type="match status" value="1"/>
</dbReference>